<accession>A0A838BSD7</accession>
<proteinExistence type="predicted"/>
<dbReference type="EC" id="2.5.1.18" evidence="3"/>
<evidence type="ECO:0000259" key="2">
    <source>
        <dbReference type="PROSITE" id="PS50405"/>
    </source>
</evidence>
<dbReference type="Gene3D" id="3.40.30.10">
    <property type="entry name" value="Glutaredoxin"/>
    <property type="match status" value="1"/>
</dbReference>
<dbReference type="InterPro" id="IPR010987">
    <property type="entry name" value="Glutathione-S-Trfase_C-like"/>
</dbReference>
<name>A0A838BSD7_9HYPH</name>
<dbReference type="NCBIfam" id="NF007831">
    <property type="entry name" value="PRK10542.1"/>
    <property type="match status" value="1"/>
</dbReference>
<sequence length="204" mass="22848">MKLYYSPGASSLAPRIIAFEAGLDIEYDKVDLRTQTTASGRNFSRINPKGHVPALALQSGGILAEVPVILEYLADQAPSALLLPKLGSWERYQVKEWLDFTGAELHKGFDPLWEAPTPPNARELAVCRLQKRIAYVDQCLRGQLYLGGPRFTVADAYCFTVLSWARFHRIDLTGHVTVLEYMRRISTRQMVKRALQAEGLSIVA</sequence>
<dbReference type="Gene3D" id="1.20.1050.10">
    <property type="match status" value="1"/>
</dbReference>
<comment type="caution">
    <text evidence="3">The sequence shown here is derived from an EMBL/GenBank/DDBJ whole genome shotgun (WGS) entry which is preliminary data.</text>
</comment>
<protein>
    <submittedName>
        <fullName evidence="3">Glutathione transferase GstA</fullName>
        <ecNumber evidence="3">2.5.1.18</ecNumber>
    </submittedName>
</protein>
<dbReference type="InterPro" id="IPR040079">
    <property type="entry name" value="Glutathione_S-Trfase"/>
</dbReference>
<dbReference type="Pfam" id="PF13409">
    <property type="entry name" value="GST_N_2"/>
    <property type="match status" value="1"/>
</dbReference>
<dbReference type="CDD" id="cd03057">
    <property type="entry name" value="GST_N_Beta"/>
    <property type="match status" value="1"/>
</dbReference>
<dbReference type="SFLD" id="SFLDS00019">
    <property type="entry name" value="Glutathione_Transferase_(cytos"/>
    <property type="match status" value="1"/>
</dbReference>
<dbReference type="InterPro" id="IPR036249">
    <property type="entry name" value="Thioredoxin-like_sf"/>
</dbReference>
<dbReference type="EMBL" id="JACDXJ010000001">
    <property type="protein sequence ID" value="MBA1157813.1"/>
    <property type="molecule type" value="Genomic_DNA"/>
</dbReference>
<dbReference type="GO" id="GO:0004364">
    <property type="term" value="F:glutathione transferase activity"/>
    <property type="evidence" value="ECO:0007669"/>
    <property type="project" value="UniProtKB-EC"/>
</dbReference>
<dbReference type="PANTHER" id="PTHR44051">
    <property type="entry name" value="GLUTATHIONE S-TRANSFERASE-RELATED"/>
    <property type="match status" value="1"/>
</dbReference>
<dbReference type="SFLD" id="SFLDG00358">
    <property type="entry name" value="Main_(cytGST)"/>
    <property type="match status" value="1"/>
</dbReference>
<gene>
    <name evidence="3" type="primary">gstA</name>
    <name evidence="3" type="ORF">H0S73_17010</name>
</gene>
<evidence type="ECO:0000313" key="3">
    <source>
        <dbReference type="EMBL" id="MBA1157813.1"/>
    </source>
</evidence>
<dbReference type="PANTHER" id="PTHR44051:SF8">
    <property type="entry name" value="GLUTATHIONE S-TRANSFERASE GSTA"/>
    <property type="match status" value="1"/>
</dbReference>
<dbReference type="InterPro" id="IPR036282">
    <property type="entry name" value="Glutathione-S-Trfase_C_sf"/>
</dbReference>
<dbReference type="RefSeq" id="WP_181053252.1">
    <property type="nucleotide sequence ID" value="NZ_JACDXJ010000001.1"/>
</dbReference>
<dbReference type="SUPFAM" id="SSF52833">
    <property type="entry name" value="Thioredoxin-like"/>
    <property type="match status" value="1"/>
</dbReference>
<dbReference type="SFLD" id="SFLDG01150">
    <property type="entry name" value="Main.1:_Beta-like"/>
    <property type="match status" value="1"/>
</dbReference>
<organism evidence="3 4">
    <name type="scientific">Microvirga mediterraneensis</name>
    <dbReference type="NCBI Taxonomy" id="2754695"/>
    <lineage>
        <taxon>Bacteria</taxon>
        <taxon>Pseudomonadati</taxon>
        <taxon>Pseudomonadota</taxon>
        <taxon>Alphaproteobacteria</taxon>
        <taxon>Hyphomicrobiales</taxon>
        <taxon>Methylobacteriaceae</taxon>
        <taxon>Microvirga</taxon>
    </lineage>
</organism>
<keyword evidence="3" id="KW-0808">Transferase</keyword>
<dbReference type="PROSITE" id="PS50405">
    <property type="entry name" value="GST_CTER"/>
    <property type="match status" value="1"/>
</dbReference>
<dbReference type="AlphaFoldDB" id="A0A838BSD7"/>
<keyword evidence="4" id="KW-1185">Reference proteome</keyword>
<feature type="domain" description="GST C-terminal" evidence="2">
    <location>
        <begin position="87"/>
        <end position="204"/>
    </location>
</feature>
<dbReference type="CDD" id="cd03188">
    <property type="entry name" value="GST_C_Beta"/>
    <property type="match status" value="1"/>
</dbReference>
<dbReference type="InterPro" id="IPR004045">
    <property type="entry name" value="Glutathione_S-Trfase_N"/>
</dbReference>
<dbReference type="Proteomes" id="UP000572984">
    <property type="component" value="Unassembled WGS sequence"/>
</dbReference>
<dbReference type="PROSITE" id="PS50404">
    <property type="entry name" value="GST_NTER"/>
    <property type="match status" value="1"/>
</dbReference>
<evidence type="ECO:0000313" key="4">
    <source>
        <dbReference type="Proteomes" id="UP000572984"/>
    </source>
</evidence>
<dbReference type="SUPFAM" id="SSF47616">
    <property type="entry name" value="GST C-terminal domain-like"/>
    <property type="match status" value="1"/>
</dbReference>
<evidence type="ECO:0000259" key="1">
    <source>
        <dbReference type="PROSITE" id="PS50404"/>
    </source>
</evidence>
<reference evidence="3 4" key="1">
    <citation type="submission" date="2020-07" db="EMBL/GenBank/DDBJ databases">
        <title>Draft genome and description of Microvirga mediterraneensis Marseille-Q2068 sp. nov.</title>
        <authorList>
            <person name="Boxberger M."/>
        </authorList>
    </citation>
    <scope>NUCLEOTIDE SEQUENCE [LARGE SCALE GENOMIC DNA]</scope>
    <source>
        <strain evidence="3 4">Marseille-Q2068</strain>
    </source>
</reference>
<feature type="domain" description="GST N-terminal" evidence="1">
    <location>
        <begin position="1"/>
        <end position="81"/>
    </location>
</feature>